<dbReference type="SMART" id="SM00332">
    <property type="entry name" value="PP2Cc"/>
    <property type="match status" value="1"/>
</dbReference>
<keyword evidence="3" id="KW-1185">Reference proteome</keyword>
<comment type="caution">
    <text evidence="2">The sequence shown here is derived from an EMBL/GenBank/DDBJ whole genome shotgun (WGS) entry which is preliminary data.</text>
</comment>
<evidence type="ECO:0000313" key="2">
    <source>
        <dbReference type="EMBL" id="MCP2262567.1"/>
    </source>
</evidence>
<dbReference type="EMBL" id="JAMTCP010000078">
    <property type="protein sequence ID" value="MCP2262567.1"/>
    <property type="molecule type" value="Genomic_DNA"/>
</dbReference>
<dbReference type="Gene3D" id="3.60.40.10">
    <property type="entry name" value="PPM-type phosphatase domain"/>
    <property type="match status" value="1"/>
</dbReference>
<feature type="domain" description="PPM-type phosphatase" evidence="1">
    <location>
        <begin position="1"/>
        <end position="227"/>
    </location>
</feature>
<evidence type="ECO:0000259" key="1">
    <source>
        <dbReference type="SMART" id="SM00332"/>
    </source>
</evidence>
<organism evidence="2 3">
    <name type="scientific">Streptoalloteichus tenebrarius (strain ATCC 17920 / DSM 40477 / JCM 4838 / CBS 697.72 / NBRC 16177 / NCIMB 11028 / NRRL B-12390 / A12253. 1 / ISP 5477)</name>
    <name type="common">Streptomyces tenebrarius</name>
    <dbReference type="NCBI Taxonomy" id="1933"/>
    <lineage>
        <taxon>Bacteria</taxon>
        <taxon>Bacillati</taxon>
        <taxon>Actinomycetota</taxon>
        <taxon>Actinomycetes</taxon>
        <taxon>Pseudonocardiales</taxon>
        <taxon>Pseudonocardiaceae</taxon>
        <taxon>Streptoalloteichus</taxon>
    </lineage>
</organism>
<dbReference type="SUPFAM" id="SSF81606">
    <property type="entry name" value="PP2C-like"/>
    <property type="match status" value="1"/>
</dbReference>
<dbReference type="InterPro" id="IPR001932">
    <property type="entry name" value="PPM-type_phosphatase-like_dom"/>
</dbReference>
<dbReference type="Proteomes" id="UP001205311">
    <property type="component" value="Unassembled WGS sequence"/>
</dbReference>
<sequence>MADNPAPVLGAASEKGPKRPLNADAYAHHVHNGRLAVAVVDGTGSTPEVVEFAQLAAATAVRVAARRTPVWGVMAASDLNSDADGDGDGDGDPDGAIAVARAIPGHQRWWTAWAGDCAIYRVITDGAVQRVTHPLTHGTLLRTQGASEEEARRYDHALTHTIGRGPIDGVWALRIVSPLLVLASDGLVLPESTMAEILTEHANDPETCAHELLKAGRSGDDTTVVVAPHPDTLERG</sequence>
<accession>A0ABT1I451</accession>
<dbReference type="InterPro" id="IPR036457">
    <property type="entry name" value="PPM-type-like_dom_sf"/>
</dbReference>
<gene>
    <name evidence="2" type="ORF">LX15_006307</name>
</gene>
<reference evidence="2 3" key="1">
    <citation type="submission" date="2022-06" db="EMBL/GenBank/DDBJ databases">
        <title>Genomic Encyclopedia of Archaeal and Bacterial Type Strains, Phase II (KMG-II): from individual species to whole genera.</title>
        <authorList>
            <person name="Goeker M."/>
        </authorList>
    </citation>
    <scope>NUCLEOTIDE SEQUENCE [LARGE SCALE GENOMIC DNA]</scope>
    <source>
        <strain evidence="2 3">DSM 40477</strain>
    </source>
</reference>
<proteinExistence type="predicted"/>
<dbReference type="RefSeq" id="WP_253674784.1">
    <property type="nucleotide sequence ID" value="NZ_JAMTCP010000078.1"/>
</dbReference>
<name>A0ABT1I451_STRSD</name>
<evidence type="ECO:0000313" key="3">
    <source>
        <dbReference type="Proteomes" id="UP001205311"/>
    </source>
</evidence>
<protein>
    <submittedName>
        <fullName evidence="2">Serine/threonine protein phosphatase PrpC</fullName>
    </submittedName>
</protein>